<evidence type="ECO:0000256" key="1">
    <source>
        <dbReference type="ARBA" id="ARBA00008580"/>
    </source>
</evidence>
<dbReference type="PANTHER" id="PTHR36582">
    <property type="entry name" value="ANTITOXIN PARD"/>
    <property type="match status" value="1"/>
</dbReference>
<dbReference type="KEGG" id="mcad:Pan265_16940"/>
<dbReference type="NCBIfam" id="TIGR02606">
    <property type="entry name" value="antidote_CC2985"/>
    <property type="match status" value="1"/>
</dbReference>
<gene>
    <name evidence="4" type="primary">parD1</name>
    <name evidence="4" type="ORF">Pan265_16940</name>
</gene>
<keyword evidence="3" id="KW-0175">Coiled coil</keyword>
<dbReference type="GO" id="GO:0006355">
    <property type="term" value="P:regulation of DNA-templated transcription"/>
    <property type="evidence" value="ECO:0007669"/>
    <property type="project" value="InterPro"/>
</dbReference>
<accession>A0A518BXZ3</accession>
<sequence>MPTQNVSLSEHFYDFIQRCVDSGRYQNASEVVRAGLRALEQREKEEAARVERLKQLIQEGEEAYARGEYVSLSSSEERAAWLEGIEQEVLEEKHRDQQRVDDEAA</sequence>
<dbReference type="Pfam" id="PF03693">
    <property type="entry name" value="ParD_antitoxin"/>
    <property type="match status" value="1"/>
</dbReference>
<keyword evidence="5" id="KW-1185">Reference proteome</keyword>
<dbReference type="InterPro" id="IPR022789">
    <property type="entry name" value="ParD"/>
</dbReference>
<keyword evidence="2" id="KW-1277">Toxin-antitoxin system</keyword>
<evidence type="ECO:0000313" key="4">
    <source>
        <dbReference type="EMBL" id="QDU71840.1"/>
    </source>
</evidence>
<evidence type="ECO:0000256" key="2">
    <source>
        <dbReference type="ARBA" id="ARBA00022649"/>
    </source>
</evidence>
<dbReference type="Gene3D" id="6.10.10.120">
    <property type="entry name" value="Antitoxin ParD1-like"/>
    <property type="match status" value="1"/>
</dbReference>
<dbReference type="InterPro" id="IPR038296">
    <property type="entry name" value="ParD_sf"/>
</dbReference>
<organism evidence="4 5">
    <name type="scientific">Mucisphaera calidilacus</name>
    <dbReference type="NCBI Taxonomy" id="2527982"/>
    <lineage>
        <taxon>Bacteria</taxon>
        <taxon>Pseudomonadati</taxon>
        <taxon>Planctomycetota</taxon>
        <taxon>Phycisphaerae</taxon>
        <taxon>Phycisphaerales</taxon>
        <taxon>Phycisphaeraceae</taxon>
        <taxon>Mucisphaera</taxon>
    </lineage>
</organism>
<dbReference type="EMBL" id="CP036280">
    <property type="protein sequence ID" value="QDU71840.1"/>
    <property type="molecule type" value="Genomic_DNA"/>
</dbReference>
<dbReference type="RefSeq" id="WP_145446038.1">
    <property type="nucleotide sequence ID" value="NZ_CP036280.1"/>
</dbReference>
<dbReference type="CDD" id="cd22231">
    <property type="entry name" value="RHH_NikR_HicB-like"/>
    <property type="match status" value="1"/>
</dbReference>
<dbReference type="InterPro" id="IPR010985">
    <property type="entry name" value="Ribbon_hlx_hlx"/>
</dbReference>
<evidence type="ECO:0000313" key="5">
    <source>
        <dbReference type="Proteomes" id="UP000320386"/>
    </source>
</evidence>
<proteinExistence type="inferred from homology"/>
<evidence type="ECO:0000256" key="3">
    <source>
        <dbReference type="SAM" id="Coils"/>
    </source>
</evidence>
<protein>
    <submittedName>
        <fullName evidence="4">Antitoxin ParD1</fullName>
    </submittedName>
</protein>
<feature type="coiled-coil region" evidence="3">
    <location>
        <begin position="36"/>
        <end position="63"/>
    </location>
</feature>
<comment type="similarity">
    <text evidence="1">Belongs to the ParD antitoxin family.</text>
</comment>
<name>A0A518BXZ3_9BACT</name>
<dbReference type="OrthoDB" id="9811310at2"/>
<dbReference type="SUPFAM" id="SSF47598">
    <property type="entry name" value="Ribbon-helix-helix"/>
    <property type="match status" value="1"/>
</dbReference>
<dbReference type="PANTHER" id="PTHR36582:SF2">
    <property type="entry name" value="ANTITOXIN PARD"/>
    <property type="match status" value="1"/>
</dbReference>
<reference evidence="4 5" key="1">
    <citation type="submission" date="2019-02" db="EMBL/GenBank/DDBJ databases">
        <title>Deep-cultivation of Planctomycetes and their phenomic and genomic characterization uncovers novel biology.</title>
        <authorList>
            <person name="Wiegand S."/>
            <person name="Jogler M."/>
            <person name="Boedeker C."/>
            <person name="Pinto D."/>
            <person name="Vollmers J."/>
            <person name="Rivas-Marin E."/>
            <person name="Kohn T."/>
            <person name="Peeters S.H."/>
            <person name="Heuer A."/>
            <person name="Rast P."/>
            <person name="Oberbeckmann S."/>
            <person name="Bunk B."/>
            <person name="Jeske O."/>
            <person name="Meyerdierks A."/>
            <person name="Storesund J.E."/>
            <person name="Kallscheuer N."/>
            <person name="Luecker S."/>
            <person name="Lage O.M."/>
            <person name="Pohl T."/>
            <person name="Merkel B.J."/>
            <person name="Hornburger P."/>
            <person name="Mueller R.-W."/>
            <person name="Bruemmer F."/>
            <person name="Labrenz M."/>
            <person name="Spormann A.M."/>
            <person name="Op den Camp H."/>
            <person name="Overmann J."/>
            <person name="Amann R."/>
            <person name="Jetten M.S.M."/>
            <person name="Mascher T."/>
            <person name="Medema M.H."/>
            <person name="Devos D.P."/>
            <person name="Kaster A.-K."/>
            <person name="Ovreas L."/>
            <person name="Rohde M."/>
            <person name="Galperin M.Y."/>
            <person name="Jogler C."/>
        </authorList>
    </citation>
    <scope>NUCLEOTIDE SEQUENCE [LARGE SCALE GENOMIC DNA]</scope>
    <source>
        <strain evidence="4 5">Pan265</strain>
    </source>
</reference>
<dbReference type="Proteomes" id="UP000320386">
    <property type="component" value="Chromosome"/>
</dbReference>
<dbReference type="AlphaFoldDB" id="A0A518BXZ3"/>